<evidence type="ECO:0000313" key="10">
    <source>
        <dbReference type="EMBL" id="TKC99203.1"/>
    </source>
</evidence>
<keyword evidence="5" id="KW-0812">Transmembrane</keyword>
<comment type="subcellular location">
    <subcellularLocation>
        <location evidence="1">Cell outer membrane</location>
    </subcellularLocation>
</comment>
<dbReference type="GO" id="GO:0015562">
    <property type="term" value="F:efflux transmembrane transporter activity"/>
    <property type="evidence" value="ECO:0007669"/>
    <property type="project" value="InterPro"/>
</dbReference>
<dbReference type="SUPFAM" id="SSF56954">
    <property type="entry name" value="Outer membrane efflux proteins (OEP)"/>
    <property type="match status" value="1"/>
</dbReference>
<feature type="chain" id="PRO_5020583655" evidence="9">
    <location>
        <begin position="26"/>
        <end position="438"/>
    </location>
</feature>
<evidence type="ECO:0000256" key="1">
    <source>
        <dbReference type="ARBA" id="ARBA00004442"/>
    </source>
</evidence>
<accession>A0A4U1IXC9</accession>
<sequence>MTVRRSFFPTLLVSLLLLFPRGARAGSLTLEQAVRQALASHERAGKAPLRVKAAEGQLDRARASFLPSLVAGANATLRGTEDRIGRQLFGTGTITLTQPLLNPSAIPQYTQARRQLAAERWGAVEDRRSLAFDTARAFLVVLTRERVLEAATRRLERARANQQNADARAQAGLASTNDVTRALLETTAAAREVAQAEGNVSTAYLELGFLVGSPVTGPLSAPDRTTRAAESGGVRAEDEVRQAEARRPDLRAAEERTAALRASAQEPLYRLAPTLTLSAQVRFNPAPAPPDTTHDETLQLNLTWPIFDAGARYGDRKTRVAQAESQALDERQIRRSVATDIGIARATLKASRESYRIAEEAVAAAKKNTAETEILYQQGLARAIELVDANARRYEAEVSLATAKLAMEQAYLELRFALGQGPTDDDTERVAQADGGAQ</sequence>
<protein>
    <submittedName>
        <fullName evidence="10">TolC family protein</fullName>
    </submittedName>
</protein>
<keyword evidence="11" id="KW-1185">Reference proteome</keyword>
<evidence type="ECO:0000256" key="9">
    <source>
        <dbReference type="SAM" id="SignalP"/>
    </source>
</evidence>
<evidence type="ECO:0000256" key="6">
    <source>
        <dbReference type="ARBA" id="ARBA00023136"/>
    </source>
</evidence>
<dbReference type="InterPro" id="IPR003423">
    <property type="entry name" value="OMP_efflux"/>
</dbReference>
<keyword evidence="3" id="KW-0813">Transport</keyword>
<proteinExistence type="inferred from homology"/>
<keyword evidence="4" id="KW-1134">Transmembrane beta strand</keyword>
<name>A0A4U1IXC9_9BACT</name>
<evidence type="ECO:0000256" key="3">
    <source>
        <dbReference type="ARBA" id="ARBA00022448"/>
    </source>
</evidence>
<dbReference type="GO" id="GO:1990281">
    <property type="term" value="C:efflux pump complex"/>
    <property type="evidence" value="ECO:0007669"/>
    <property type="project" value="TreeGrafter"/>
</dbReference>
<feature type="signal peptide" evidence="9">
    <location>
        <begin position="1"/>
        <end position="25"/>
    </location>
</feature>
<dbReference type="Gene3D" id="1.20.1600.10">
    <property type="entry name" value="Outer membrane efflux proteins (OEP)"/>
    <property type="match status" value="1"/>
</dbReference>
<comment type="caution">
    <text evidence="10">The sequence shown here is derived from an EMBL/GenBank/DDBJ whole genome shotgun (WGS) entry which is preliminary data.</text>
</comment>
<comment type="similarity">
    <text evidence="2">Belongs to the outer membrane factor (OMF) (TC 1.B.17) family.</text>
</comment>
<dbReference type="PANTHER" id="PTHR30026:SF20">
    <property type="entry name" value="OUTER MEMBRANE PROTEIN TOLC"/>
    <property type="match status" value="1"/>
</dbReference>
<dbReference type="GO" id="GO:0009279">
    <property type="term" value="C:cell outer membrane"/>
    <property type="evidence" value="ECO:0007669"/>
    <property type="project" value="UniProtKB-SubCell"/>
</dbReference>
<evidence type="ECO:0000313" key="11">
    <source>
        <dbReference type="Proteomes" id="UP000309215"/>
    </source>
</evidence>
<feature type="region of interest" description="Disordered" evidence="8">
    <location>
        <begin position="218"/>
        <end position="245"/>
    </location>
</feature>
<evidence type="ECO:0000256" key="2">
    <source>
        <dbReference type="ARBA" id="ARBA00007613"/>
    </source>
</evidence>
<evidence type="ECO:0000256" key="4">
    <source>
        <dbReference type="ARBA" id="ARBA00022452"/>
    </source>
</evidence>
<dbReference type="AlphaFoldDB" id="A0A4U1IXC9"/>
<dbReference type="Pfam" id="PF02321">
    <property type="entry name" value="OEP"/>
    <property type="match status" value="2"/>
</dbReference>
<keyword evidence="7" id="KW-0998">Cell outer membrane</keyword>
<evidence type="ECO:0000256" key="7">
    <source>
        <dbReference type="ARBA" id="ARBA00023237"/>
    </source>
</evidence>
<feature type="compositionally biased region" description="Basic and acidic residues" evidence="8">
    <location>
        <begin position="235"/>
        <end position="245"/>
    </location>
</feature>
<keyword evidence="9" id="KW-0732">Signal</keyword>
<evidence type="ECO:0000256" key="8">
    <source>
        <dbReference type="SAM" id="MobiDB-lite"/>
    </source>
</evidence>
<gene>
    <name evidence="10" type="ORF">E8A74_38655</name>
</gene>
<evidence type="ECO:0000256" key="5">
    <source>
        <dbReference type="ARBA" id="ARBA00022692"/>
    </source>
</evidence>
<dbReference type="RefSeq" id="WP_136934128.1">
    <property type="nucleotide sequence ID" value="NZ_SSMQ01000059.1"/>
</dbReference>
<keyword evidence="6" id="KW-0472">Membrane</keyword>
<dbReference type="Proteomes" id="UP000309215">
    <property type="component" value="Unassembled WGS sequence"/>
</dbReference>
<dbReference type="EMBL" id="SSMQ01000059">
    <property type="protein sequence ID" value="TKC99203.1"/>
    <property type="molecule type" value="Genomic_DNA"/>
</dbReference>
<dbReference type="PANTHER" id="PTHR30026">
    <property type="entry name" value="OUTER MEMBRANE PROTEIN TOLC"/>
    <property type="match status" value="1"/>
</dbReference>
<organism evidence="10 11">
    <name type="scientific">Polyangium fumosum</name>
    <dbReference type="NCBI Taxonomy" id="889272"/>
    <lineage>
        <taxon>Bacteria</taxon>
        <taxon>Pseudomonadati</taxon>
        <taxon>Myxococcota</taxon>
        <taxon>Polyangia</taxon>
        <taxon>Polyangiales</taxon>
        <taxon>Polyangiaceae</taxon>
        <taxon>Polyangium</taxon>
    </lineage>
</organism>
<reference evidence="10 11" key="1">
    <citation type="submission" date="2019-04" db="EMBL/GenBank/DDBJ databases">
        <authorList>
            <person name="Li Y."/>
            <person name="Wang J."/>
        </authorList>
    </citation>
    <scope>NUCLEOTIDE SEQUENCE [LARGE SCALE GENOMIC DNA]</scope>
    <source>
        <strain evidence="10 11">DSM 14668</strain>
    </source>
</reference>
<dbReference type="GO" id="GO:0015288">
    <property type="term" value="F:porin activity"/>
    <property type="evidence" value="ECO:0007669"/>
    <property type="project" value="TreeGrafter"/>
</dbReference>
<dbReference type="OrthoDB" id="5499082at2"/>
<dbReference type="InterPro" id="IPR051906">
    <property type="entry name" value="TolC-like"/>
</dbReference>